<dbReference type="GO" id="GO:0003735">
    <property type="term" value="F:structural constituent of ribosome"/>
    <property type="evidence" value="ECO:0007669"/>
    <property type="project" value="InterPro"/>
</dbReference>
<keyword evidence="3" id="KW-0687">Ribonucleoprotein</keyword>
<dbReference type="InterPro" id="IPR018266">
    <property type="entry name" value="Ribosomal_eL33_CS"/>
</dbReference>
<gene>
    <name evidence="4" type="ORF">BOVATA_009870</name>
</gene>
<dbReference type="InterPro" id="IPR009000">
    <property type="entry name" value="Transl_B-barrel_sf"/>
</dbReference>
<name>A0A2H6K923_9APIC</name>
<evidence type="ECO:0000256" key="2">
    <source>
        <dbReference type="ARBA" id="ARBA00022980"/>
    </source>
</evidence>
<sequence>MDVWLVTLGLRNGSPVYTREVIPIPHKTTFYRNIQPDRITMTKSRKLWKRQPCRLYTRAIFMGYKRSRVNQDQKCSLLKLEGVKTRAETAFYLGKKVAYVYKSKNLKNGTRFRAIWGKIRRPHGNSGTVRASFRKNLPPCAMGSKVRVFLYPSNI</sequence>
<keyword evidence="5" id="KW-1185">Reference proteome</keyword>
<dbReference type="AlphaFoldDB" id="A0A2H6K923"/>
<dbReference type="EMBL" id="BDSA01000001">
    <property type="protein sequence ID" value="GBE59494.1"/>
    <property type="molecule type" value="Genomic_DNA"/>
</dbReference>
<dbReference type="HAMAP" id="MF_00573">
    <property type="entry name" value="Ribosomal_eL33"/>
    <property type="match status" value="1"/>
</dbReference>
<dbReference type="FunFam" id="2.40.10.190:FF:000001">
    <property type="entry name" value="60S ribosomal protein L35a"/>
    <property type="match status" value="1"/>
</dbReference>
<comment type="similarity">
    <text evidence="1">Belongs to the eukaryotic ribosomal protein eL33 family.</text>
</comment>
<dbReference type="InterPro" id="IPR038661">
    <property type="entry name" value="Ribosomal_eL33_sf"/>
</dbReference>
<dbReference type="GO" id="GO:1990904">
    <property type="term" value="C:ribonucleoprotein complex"/>
    <property type="evidence" value="ECO:0007669"/>
    <property type="project" value="UniProtKB-KW"/>
</dbReference>
<dbReference type="GO" id="GO:0005840">
    <property type="term" value="C:ribosome"/>
    <property type="evidence" value="ECO:0007669"/>
    <property type="project" value="UniProtKB-KW"/>
</dbReference>
<evidence type="ECO:0000313" key="4">
    <source>
        <dbReference type="EMBL" id="GBE59494.1"/>
    </source>
</evidence>
<dbReference type="PROSITE" id="PS01105">
    <property type="entry name" value="RIBOSOMAL_L35AE"/>
    <property type="match status" value="1"/>
</dbReference>
<comment type="caution">
    <text evidence="4">The sequence shown here is derived from an EMBL/GenBank/DDBJ whole genome shotgun (WGS) entry which is preliminary data.</text>
</comment>
<protein>
    <submittedName>
        <fullName evidence="4">Ribosomal RPL35A</fullName>
    </submittedName>
</protein>
<dbReference type="GeneID" id="39873264"/>
<dbReference type="GO" id="GO:0006412">
    <property type="term" value="P:translation"/>
    <property type="evidence" value="ECO:0007669"/>
    <property type="project" value="InterPro"/>
</dbReference>
<reference evidence="4 5" key="1">
    <citation type="journal article" date="2017" name="BMC Genomics">
        <title>Whole-genome assembly of Babesia ovata and comparative genomics between closely related pathogens.</title>
        <authorList>
            <person name="Yamagishi J."/>
            <person name="Asada M."/>
            <person name="Hakimi H."/>
            <person name="Tanaka T.Q."/>
            <person name="Sugimoto C."/>
            <person name="Kawazu S."/>
        </authorList>
    </citation>
    <scope>NUCLEOTIDE SEQUENCE [LARGE SCALE GENOMIC DNA]</scope>
    <source>
        <strain evidence="4 5">Miyake</strain>
    </source>
</reference>
<dbReference type="Pfam" id="PF01247">
    <property type="entry name" value="Ribosomal_L35Ae"/>
    <property type="match status" value="1"/>
</dbReference>
<dbReference type="RefSeq" id="XP_028865737.1">
    <property type="nucleotide sequence ID" value="XM_029009904.1"/>
</dbReference>
<dbReference type="OrthoDB" id="504467at2759"/>
<proteinExistence type="inferred from homology"/>
<evidence type="ECO:0000313" key="5">
    <source>
        <dbReference type="Proteomes" id="UP000236319"/>
    </source>
</evidence>
<dbReference type="SUPFAM" id="SSF50447">
    <property type="entry name" value="Translation proteins"/>
    <property type="match status" value="1"/>
</dbReference>
<dbReference type="VEuPathDB" id="PiroplasmaDB:BOVATA_009870"/>
<organism evidence="4 5">
    <name type="scientific">Babesia ovata</name>
    <dbReference type="NCBI Taxonomy" id="189622"/>
    <lineage>
        <taxon>Eukaryota</taxon>
        <taxon>Sar</taxon>
        <taxon>Alveolata</taxon>
        <taxon>Apicomplexa</taxon>
        <taxon>Aconoidasida</taxon>
        <taxon>Piroplasmida</taxon>
        <taxon>Babesiidae</taxon>
        <taxon>Babesia</taxon>
    </lineage>
</organism>
<dbReference type="Gene3D" id="2.40.10.190">
    <property type="entry name" value="translation elongation factor selb, chain A, domain 4"/>
    <property type="match status" value="1"/>
</dbReference>
<dbReference type="PANTHER" id="PTHR10902">
    <property type="entry name" value="60S RIBOSOMAL PROTEIN L35A"/>
    <property type="match status" value="1"/>
</dbReference>
<evidence type="ECO:0000256" key="3">
    <source>
        <dbReference type="ARBA" id="ARBA00023274"/>
    </source>
</evidence>
<dbReference type="InterPro" id="IPR001780">
    <property type="entry name" value="Ribosomal_eL33"/>
</dbReference>
<keyword evidence="2" id="KW-0689">Ribosomal protein</keyword>
<accession>A0A2H6K923</accession>
<evidence type="ECO:0000256" key="1">
    <source>
        <dbReference type="ARBA" id="ARBA00009269"/>
    </source>
</evidence>
<dbReference type="Proteomes" id="UP000236319">
    <property type="component" value="Unassembled WGS sequence"/>
</dbReference>